<accession>A0A836CCK0</accession>
<gene>
    <name evidence="1" type="ORF">JKP88DRAFT_280506</name>
</gene>
<organism evidence="1 2">
    <name type="scientific">Tribonema minus</name>
    <dbReference type="NCBI Taxonomy" id="303371"/>
    <lineage>
        <taxon>Eukaryota</taxon>
        <taxon>Sar</taxon>
        <taxon>Stramenopiles</taxon>
        <taxon>Ochrophyta</taxon>
        <taxon>PX clade</taxon>
        <taxon>Xanthophyceae</taxon>
        <taxon>Tribonematales</taxon>
        <taxon>Tribonemataceae</taxon>
        <taxon>Tribonema</taxon>
    </lineage>
</organism>
<dbReference type="Proteomes" id="UP000664859">
    <property type="component" value="Unassembled WGS sequence"/>
</dbReference>
<name>A0A836CCK0_9STRA</name>
<comment type="caution">
    <text evidence="1">The sequence shown here is derived from an EMBL/GenBank/DDBJ whole genome shotgun (WGS) entry which is preliminary data.</text>
</comment>
<reference evidence="1" key="1">
    <citation type="submission" date="2021-02" db="EMBL/GenBank/DDBJ databases">
        <title>First Annotated Genome of the Yellow-green Alga Tribonema minus.</title>
        <authorList>
            <person name="Mahan K.M."/>
        </authorList>
    </citation>
    <scope>NUCLEOTIDE SEQUENCE</scope>
    <source>
        <strain evidence="1">UTEX B ZZ1240</strain>
    </source>
</reference>
<evidence type="ECO:0000313" key="2">
    <source>
        <dbReference type="Proteomes" id="UP000664859"/>
    </source>
</evidence>
<proteinExistence type="predicted"/>
<dbReference type="AlphaFoldDB" id="A0A836CCK0"/>
<dbReference type="EMBL" id="JAFCMP010000490">
    <property type="protein sequence ID" value="KAG5179171.1"/>
    <property type="molecule type" value="Genomic_DNA"/>
</dbReference>
<protein>
    <submittedName>
        <fullName evidence="1">Uncharacterized protein</fullName>
    </submittedName>
</protein>
<evidence type="ECO:0000313" key="1">
    <source>
        <dbReference type="EMBL" id="KAG5179171.1"/>
    </source>
</evidence>
<sequence>MPRPAKKQKVRRTLSTLEHLNGRDAQVVAIEHADDVAAQEIFDANENILWLGVSGSSFVIEFNRLQEFAPFARRYSTAKNIGRRQLRDLRESTTWEAVFTRDIEVVEPPYRDGYFNYFLQGRWRQVDAVEWTVGITLMNMAGNSKHRTHDFNKKLAAINLRAAFTRCLTTACNCGLVKCEAIMVLRGMHAASPDRADNTLGYCHPGQVLTILSECHNTAVKPDAIPVKREKPVHWLRATGDVRGMMHFTNVPNQASPDRIDNSNPFYDLDNVRLVCQSCNFSENDYVRVHVERPSVNNPAEYPLDIPKVIAYLTSVIAAEEAKERKQATAHPWGLLQAAGPGVVALKRAASPWFGMQIEYVARQASWGVESSLRFERKGKLILRLLCFKHISNALMTPKMDVSLVPCSSITSICKEPRYTSTSVELTKKLPNASDDFGEVWLNIPAHLEDAAVGTGAVVCSRSEDEVIIRGKANKGMNEALRRYFAQHHNAVTLALSSGILESIRSFLVVDEDDESD</sequence>
<keyword evidence="2" id="KW-1185">Reference proteome</keyword>